<protein>
    <submittedName>
        <fullName evidence="1">Uncharacterized protein</fullName>
    </submittedName>
</protein>
<dbReference type="AlphaFoldDB" id="A0A0E2BMH9"/>
<keyword evidence="2" id="KW-1185">Reference proteome</keyword>
<comment type="caution">
    <text evidence="1">The sequence shown here is derived from an EMBL/GenBank/DDBJ whole genome shotgun (WGS) entry which is preliminary data.</text>
</comment>
<reference evidence="1" key="1">
    <citation type="submission" date="2012-10" db="EMBL/GenBank/DDBJ databases">
        <authorList>
            <person name="Harkins D.M."/>
            <person name="Durkin A.S."/>
            <person name="Brinkac L.M."/>
            <person name="Haft D.H."/>
            <person name="Selengut J.D."/>
            <person name="Sanka R."/>
            <person name="DePew J."/>
            <person name="Purushe J."/>
            <person name="Matthias M.A."/>
            <person name="Vinetz J.M."/>
            <person name="Sutton G.G."/>
            <person name="Nierman W.C."/>
            <person name="Fouts D.E."/>
        </authorList>
    </citation>
    <scope>NUCLEOTIDE SEQUENCE [LARGE SCALE GENOMIC DNA]</scope>
    <source>
        <strain evidence="1">MOR084</strain>
    </source>
</reference>
<dbReference type="EMBL" id="AHON02000067">
    <property type="protein sequence ID" value="EKO32515.1"/>
    <property type="molecule type" value="Genomic_DNA"/>
</dbReference>
<organism evidence="1 2">
    <name type="scientific">Leptospira santarosai str. MOR084</name>
    <dbReference type="NCBI Taxonomy" id="1049984"/>
    <lineage>
        <taxon>Bacteria</taxon>
        <taxon>Pseudomonadati</taxon>
        <taxon>Spirochaetota</taxon>
        <taxon>Spirochaetia</taxon>
        <taxon>Leptospirales</taxon>
        <taxon>Leptospiraceae</taxon>
        <taxon>Leptospira</taxon>
    </lineage>
</organism>
<evidence type="ECO:0000313" key="2">
    <source>
        <dbReference type="Proteomes" id="UP000006329"/>
    </source>
</evidence>
<gene>
    <name evidence="1" type="ORF">LEP1GSC179_2251</name>
</gene>
<accession>A0A0E2BMH9</accession>
<proteinExistence type="predicted"/>
<sequence length="37" mass="4509">MMMSRNLYKIQNKALRIKFPYKIVVCDRITKPKTYCI</sequence>
<name>A0A0E2BMH9_9LEPT</name>
<dbReference type="Proteomes" id="UP000006329">
    <property type="component" value="Unassembled WGS sequence"/>
</dbReference>
<evidence type="ECO:0000313" key="1">
    <source>
        <dbReference type="EMBL" id="EKO32515.1"/>
    </source>
</evidence>